<keyword evidence="1" id="KW-0496">Mitochondrion</keyword>
<protein>
    <submittedName>
        <fullName evidence="1">NADH dehydrogenase subunit 4L</fullName>
    </submittedName>
</protein>
<reference evidence="1" key="1">
    <citation type="submission" date="2024-01" db="EMBL/GenBank/DDBJ databases">
        <authorList>
            <person name="Duan Y.-B."/>
        </authorList>
    </citation>
    <scope>NUCLEOTIDE SEQUENCE</scope>
</reference>
<proteinExistence type="predicted"/>
<dbReference type="AlphaFoldDB" id="A0AB38ZLF1"/>
<dbReference type="EMBL" id="PP228925">
    <property type="protein sequence ID" value="XAF36072.1"/>
    <property type="molecule type" value="Genomic_DNA"/>
</dbReference>
<organism evidence="1">
    <name type="scientific">Latuspina sp</name>
    <dbReference type="NCBI Taxonomy" id="3138292"/>
    <lineage>
        <taxon>Eukaryota</taxon>
        <taxon>Metazoa</taxon>
        <taxon>Ecdysozoa</taxon>
        <taxon>Arthropoda</taxon>
        <taxon>Hexapoda</taxon>
        <taxon>Insecta</taxon>
        <taxon>Pterygota</taxon>
        <taxon>Neoptera</taxon>
        <taxon>Endopterygota</taxon>
        <taxon>Hymenoptera</taxon>
        <taxon>Apocrita</taxon>
        <taxon>Proctotrupomorpha</taxon>
        <taxon>Cynipoidea</taxon>
        <taxon>Cynipidae</taxon>
        <taxon>Cynipinae</taxon>
        <taxon>Cynipini</taxon>
        <taxon>Latuspina</taxon>
    </lineage>
</organism>
<sequence length="95" mass="11431">MVYFMMIMILMYFISLLLFKTMFSHLLMTLMSLEIMMMSLMMIMYMYMLLLSMNYFLKFFLLIVVCEGVYGSSLTSFMVPFKGMEKFTPMDSMLW</sequence>
<dbReference type="Gene3D" id="1.10.287.3510">
    <property type="match status" value="1"/>
</dbReference>
<accession>A0AB38ZLF1</accession>
<gene>
    <name evidence="1" type="primary">nad4l</name>
</gene>
<geneLocation type="mitochondrion" evidence="1"/>
<name>A0AB38ZLF1_9HYME</name>
<evidence type="ECO:0000313" key="1">
    <source>
        <dbReference type="EMBL" id="XAF36072.1"/>
    </source>
</evidence>